<comment type="caution">
    <text evidence="2">The sequence shown here is derived from an EMBL/GenBank/DDBJ whole genome shotgun (WGS) entry which is preliminary data.</text>
</comment>
<name>A0A392US62_9FABA</name>
<evidence type="ECO:0000313" key="3">
    <source>
        <dbReference type="Proteomes" id="UP000265520"/>
    </source>
</evidence>
<keyword evidence="3" id="KW-1185">Reference proteome</keyword>
<feature type="non-terminal residue" evidence="2">
    <location>
        <position position="1"/>
    </location>
</feature>
<evidence type="ECO:0000313" key="2">
    <source>
        <dbReference type="EMBL" id="MCI74605.1"/>
    </source>
</evidence>
<sequence length="57" mass="6308">RALQRASARKPVLEWSLSEAQREVARISLTLASSRQETKNSLPGLATLRFPSLSEEA</sequence>
<reference evidence="2 3" key="1">
    <citation type="journal article" date="2018" name="Front. Plant Sci.">
        <title>Red Clover (Trifolium pratense) and Zigzag Clover (T. medium) - A Picture of Genomic Similarities and Differences.</title>
        <authorList>
            <person name="Dluhosova J."/>
            <person name="Istvanek J."/>
            <person name="Nedelnik J."/>
            <person name="Repkova J."/>
        </authorList>
    </citation>
    <scope>NUCLEOTIDE SEQUENCE [LARGE SCALE GENOMIC DNA]</scope>
    <source>
        <strain evidence="3">cv. 10/8</strain>
        <tissue evidence="2">Leaf</tissue>
    </source>
</reference>
<protein>
    <submittedName>
        <fullName evidence="2">Uncharacterized protein</fullName>
    </submittedName>
</protein>
<proteinExistence type="predicted"/>
<feature type="region of interest" description="Disordered" evidence="1">
    <location>
        <begin position="36"/>
        <end position="57"/>
    </location>
</feature>
<organism evidence="2 3">
    <name type="scientific">Trifolium medium</name>
    <dbReference type="NCBI Taxonomy" id="97028"/>
    <lineage>
        <taxon>Eukaryota</taxon>
        <taxon>Viridiplantae</taxon>
        <taxon>Streptophyta</taxon>
        <taxon>Embryophyta</taxon>
        <taxon>Tracheophyta</taxon>
        <taxon>Spermatophyta</taxon>
        <taxon>Magnoliopsida</taxon>
        <taxon>eudicotyledons</taxon>
        <taxon>Gunneridae</taxon>
        <taxon>Pentapetalae</taxon>
        <taxon>rosids</taxon>
        <taxon>fabids</taxon>
        <taxon>Fabales</taxon>
        <taxon>Fabaceae</taxon>
        <taxon>Papilionoideae</taxon>
        <taxon>50 kb inversion clade</taxon>
        <taxon>NPAAA clade</taxon>
        <taxon>Hologalegina</taxon>
        <taxon>IRL clade</taxon>
        <taxon>Trifolieae</taxon>
        <taxon>Trifolium</taxon>
    </lineage>
</organism>
<evidence type="ECO:0000256" key="1">
    <source>
        <dbReference type="SAM" id="MobiDB-lite"/>
    </source>
</evidence>
<dbReference type="Proteomes" id="UP000265520">
    <property type="component" value="Unassembled WGS sequence"/>
</dbReference>
<dbReference type="AlphaFoldDB" id="A0A392US62"/>
<dbReference type="EMBL" id="LXQA010864246">
    <property type="protein sequence ID" value="MCI74605.1"/>
    <property type="molecule type" value="Genomic_DNA"/>
</dbReference>
<accession>A0A392US62</accession>